<dbReference type="Gene3D" id="3.40.50.1820">
    <property type="entry name" value="alpha/beta hydrolase"/>
    <property type="match status" value="1"/>
</dbReference>
<evidence type="ECO:0000313" key="2">
    <source>
        <dbReference type="Proteomes" id="UP001209885"/>
    </source>
</evidence>
<accession>A0ABT3RV17</accession>
<dbReference type="GO" id="GO:0016787">
    <property type="term" value="F:hydrolase activity"/>
    <property type="evidence" value="ECO:0007669"/>
    <property type="project" value="UniProtKB-KW"/>
</dbReference>
<dbReference type="Proteomes" id="UP001209885">
    <property type="component" value="Unassembled WGS sequence"/>
</dbReference>
<gene>
    <name evidence="1" type="ORF">OO013_17140</name>
</gene>
<dbReference type="PANTHER" id="PTHR48098">
    <property type="entry name" value="ENTEROCHELIN ESTERASE-RELATED"/>
    <property type="match status" value="1"/>
</dbReference>
<dbReference type="PANTHER" id="PTHR48098:SF6">
    <property type="entry name" value="FERRI-BACILLIBACTIN ESTERASE BESA"/>
    <property type="match status" value="1"/>
</dbReference>
<dbReference type="InterPro" id="IPR029058">
    <property type="entry name" value="AB_hydrolase_fold"/>
</dbReference>
<proteinExistence type="predicted"/>
<dbReference type="InterPro" id="IPR050583">
    <property type="entry name" value="Mycobacterial_A85_antigen"/>
</dbReference>
<reference evidence="1 2" key="1">
    <citation type="submission" date="2022-11" db="EMBL/GenBank/DDBJ databases">
        <title>The characterization of three novel Bacteroidetes species and genomic analysis of their roles in tidal elemental geochemical cycles.</title>
        <authorList>
            <person name="Ma K."/>
        </authorList>
    </citation>
    <scope>NUCLEOTIDE SEQUENCE [LARGE SCALE GENOMIC DNA]</scope>
    <source>
        <strain evidence="1 2">M17</strain>
    </source>
</reference>
<sequence>MKSFSYIIKFNIPLIVLFIFILNIAEAQSEVGIPNSKSIKLYSPAVKDSFSISIAFPENYSSDNKDYPVIYLTDPFFIFGSTVESARALAYDGKMPEAIIVGIGYTGPQKFRRIMQLRTRDYTPQDRFVLPNGVEPKWAKEMEMGKAKEFLQFIRNELFTYLHDNYRVTDHRTYIGFSGGAYFGHYILFHEPGLFNQYLLSSPGYWYEAERKFEGNLFEYEEKYAANNDSLNARIFISVGENESHYMVGGMVKMVQILKSRNYEGLQVHSHIFSDQSHYSVFPVAVNNGLRILFNNYDAQATGGLNEIN</sequence>
<comment type="caution">
    <text evidence="1">The sequence shown here is derived from an EMBL/GenBank/DDBJ whole genome shotgun (WGS) entry which is preliminary data.</text>
</comment>
<organism evidence="1 2">
    <name type="scientific">Mangrovivirga halotolerans</name>
    <dbReference type="NCBI Taxonomy" id="2993936"/>
    <lineage>
        <taxon>Bacteria</taxon>
        <taxon>Pseudomonadati</taxon>
        <taxon>Bacteroidota</taxon>
        <taxon>Cytophagia</taxon>
        <taxon>Cytophagales</taxon>
        <taxon>Mangrovivirgaceae</taxon>
        <taxon>Mangrovivirga</taxon>
    </lineage>
</organism>
<keyword evidence="1" id="KW-0378">Hydrolase</keyword>
<dbReference type="RefSeq" id="WP_266058208.1">
    <property type="nucleotide sequence ID" value="NZ_JAPFQN010000010.1"/>
</dbReference>
<keyword evidence="2" id="KW-1185">Reference proteome</keyword>
<evidence type="ECO:0000313" key="1">
    <source>
        <dbReference type="EMBL" id="MCX2745610.1"/>
    </source>
</evidence>
<dbReference type="SUPFAM" id="SSF53474">
    <property type="entry name" value="alpha/beta-Hydrolases"/>
    <property type="match status" value="1"/>
</dbReference>
<dbReference type="InterPro" id="IPR000801">
    <property type="entry name" value="Esterase-like"/>
</dbReference>
<name>A0ABT3RV17_9BACT</name>
<dbReference type="Pfam" id="PF00756">
    <property type="entry name" value="Esterase"/>
    <property type="match status" value="1"/>
</dbReference>
<dbReference type="EMBL" id="JAPFQN010000010">
    <property type="protein sequence ID" value="MCX2745610.1"/>
    <property type="molecule type" value="Genomic_DNA"/>
</dbReference>
<protein>
    <submittedName>
        <fullName evidence="1">Alpha/beta hydrolase-fold protein</fullName>
    </submittedName>
</protein>